<protein>
    <submittedName>
        <fullName evidence="1">Uncharacterized protein</fullName>
    </submittedName>
</protein>
<evidence type="ECO:0000313" key="1">
    <source>
        <dbReference type="EMBL" id="PIS05989.1"/>
    </source>
</evidence>
<organism evidence="1 2">
    <name type="scientific">Candidatus Buchananbacteria bacterium CG10_big_fil_rev_8_21_14_0_10_33_19</name>
    <dbReference type="NCBI Taxonomy" id="1974525"/>
    <lineage>
        <taxon>Bacteria</taxon>
        <taxon>Candidatus Buchananiibacteriota</taxon>
    </lineage>
</organism>
<dbReference type="EMBL" id="PEZY01000012">
    <property type="protein sequence ID" value="PIS05989.1"/>
    <property type="molecule type" value="Genomic_DNA"/>
</dbReference>
<name>A0A2H0W3Q4_9BACT</name>
<evidence type="ECO:0000313" key="2">
    <source>
        <dbReference type="Proteomes" id="UP000229056"/>
    </source>
</evidence>
<accession>A0A2H0W3Q4</accession>
<reference evidence="2" key="1">
    <citation type="submission" date="2017-09" db="EMBL/GenBank/DDBJ databases">
        <title>Depth-based differentiation of microbial function through sediment-hosted aquifers and enrichment of novel symbionts in the deep terrestrial subsurface.</title>
        <authorList>
            <person name="Probst A.J."/>
            <person name="Ladd B."/>
            <person name="Jarett J.K."/>
            <person name="Geller-Mcgrath D.E."/>
            <person name="Sieber C.M.K."/>
            <person name="Emerson J.B."/>
            <person name="Anantharaman K."/>
            <person name="Thomas B.C."/>
            <person name="Malmstrom R."/>
            <person name="Stieglmeier M."/>
            <person name="Klingl A."/>
            <person name="Woyke T."/>
            <person name="Ryan C.M."/>
            <person name="Banfield J.F."/>
        </authorList>
    </citation>
    <scope>NUCLEOTIDE SEQUENCE [LARGE SCALE GENOMIC DNA]</scope>
</reference>
<dbReference type="AlphaFoldDB" id="A0A2H0W3Q4"/>
<dbReference type="Proteomes" id="UP000229056">
    <property type="component" value="Unassembled WGS sequence"/>
</dbReference>
<comment type="caution">
    <text evidence="1">The sequence shown here is derived from an EMBL/GenBank/DDBJ whole genome shotgun (WGS) entry which is preliminary data.</text>
</comment>
<sequence>MTAEKVKEMMSKYQKFLFLLGAPIAKCDTYDRRIIDRQTILGHIHYLSYEIDGLLAENRLEKSFRWLGFIQGCWFALGLRSLDDLKNDSKPTDNPNQLWLKLD</sequence>
<gene>
    <name evidence="1" type="ORF">COT80_04450</name>
</gene>
<proteinExistence type="predicted"/>